<evidence type="ECO:0000313" key="3">
    <source>
        <dbReference type="EMBL" id="GLK53014.1"/>
    </source>
</evidence>
<gene>
    <name evidence="3" type="ORF">GCM10017621_25220</name>
</gene>
<keyword evidence="1" id="KW-0472">Membrane</keyword>
<dbReference type="Proteomes" id="UP001143486">
    <property type="component" value="Unassembled WGS sequence"/>
</dbReference>
<accession>A0A9W6IP09</accession>
<dbReference type="EMBL" id="BSFE01000007">
    <property type="protein sequence ID" value="GLK53014.1"/>
    <property type="molecule type" value="Genomic_DNA"/>
</dbReference>
<dbReference type="InterPro" id="IPR010982">
    <property type="entry name" value="Lambda_DNA-bd_dom_sf"/>
</dbReference>
<keyword evidence="1" id="KW-1133">Transmembrane helix</keyword>
<dbReference type="InterPro" id="IPR001387">
    <property type="entry name" value="Cro/C1-type_HTH"/>
</dbReference>
<dbReference type="RefSeq" id="WP_271187373.1">
    <property type="nucleotide sequence ID" value="NZ_BSFE01000007.1"/>
</dbReference>
<comment type="caution">
    <text evidence="3">The sequence shown here is derived from an EMBL/GenBank/DDBJ whole genome shotgun (WGS) entry which is preliminary data.</text>
</comment>
<dbReference type="InterPro" id="IPR025194">
    <property type="entry name" value="RodZ-like_C"/>
</dbReference>
<evidence type="ECO:0000259" key="2">
    <source>
        <dbReference type="Pfam" id="PF13464"/>
    </source>
</evidence>
<feature type="transmembrane region" description="Helical" evidence="1">
    <location>
        <begin position="127"/>
        <end position="145"/>
    </location>
</feature>
<dbReference type="PANTHER" id="PTHR34475:SF1">
    <property type="entry name" value="CYTOSKELETON PROTEIN RODZ"/>
    <property type="match status" value="1"/>
</dbReference>
<dbReference type="GO" id="GO:0003677">
    <property type="term" value="F:DNA binding"/>
    <property type="evidence" value="ECO:0007669"/>
    <property type="project" value="InterPro"/>
</dbReference>
<name>A0A9W6IP09_9PROT</name>
<organism evidence="3 4">
    <name type="scientific">Maricaulis virginensis</name>
    <dbReference type="NCBI Taxonomy" id="144022"/>
    <lineage>
        <taxon>Bacteria</taxon>
        <taxon>Pseudomonadati</taxon>
        <taxon>Pseudomonadota</taxon>
        <taxon>Alphaproteobacteria</taxon>
        <taxon>Maricaulales</taxon>
        <taxon>Maricaulaceae</taxon>
        <taxon>Maricaulis</taxon>
    </lineage>
</organism>
<dbReference type="AlphaFoldDB" id="A0A9W6IP09"/>
<feature type="domain" description="Cytoskeleton protein RodZ-like C-terminal" evidence="2">
    <location>
        <begin position="202"/>
        <end position="265"/>
    </location>
</feature>
<evidence type="ECO:0000256" key="1">
    <source>
        <dbReference type="SAM" id="Phobius"/>
    </source>
</evidence>
<protein>
    <submittedName>
        <fullName evidence="3">XRE family transcriptional regulator</fullName>
    </submittedName>
</protein>
<evidence type="ECO:0000313" key="4">
    <source>
        <dbReference type="Proteomes" id="UP001143486"/>
    </source>
</evidence>
<dbReference type="InterPro" id="IPR050400">
    <property type="entry name" value="Bact_Cytoskel_RodZ"/>
</dbReference>
<keyword evidence="1" id="KW-0812">Transmembrane</keyword>
<proteinExistence type="predicted"/>
<dbReference type="Pfam" id="PF13413">
    <property type="entry name" value="HTH_25"/>
    <property type="match status" value="1"/>
</dbReference>
<dbReference type="Pfam" id="PF13464">
    <property type="entry name" value="RodZ_C"/>
    <property type="match status" value="1"/>
</dbReference>
<keyword evidence="4" id="KW-1185">Reference proteome</keyword>
<sequence length="286" mass="30234">MAIMGQASGADFVPVDAVYADDSIGYVQLTAGDRLREARSKMNLSLKQAAERTRIRADYLEALENMDPRGLPARAYAVGYLRTYASFLSLEPAGLVEQFKREVDTETGRAAPSAATPTRKPIKLPRGLFGVVVILAALAGVAWWYSQQVGTGGILGNPPSPPDAAPEWARPGFDVAAMAPSLDDIWTGLPLGKAGTAAGTVVMRALSPTWIEVQDASGRILFARELAAGETYQALEPGLTVSATDAGAIQLEHEGEIVGTLGELGAPVENLPVLAQLQPQDDVQPQ</sequence>
<dbReference type="Gene3D" id="1.10.260.40">
    <property type="entry name" value="lambda repressor-like DNA-binding domains"/>
    <property type="match status" value="1"/>
</dbReference>
<reference evidence="3" key="2">
    <citation type="submission" date="2023-01" db="EMBL/GenBank/DDBJ databases">
        <authorList>
            <person name="Sun Q."/>
            <person name="Evtushenko L."/>
        </authorList>
    </citation>
    <scope>NUCLEOTIDE SEQUENCE</scope>
    <source>
        <strain evidence="3">VKM B-1513</strain>
    </source>
</reference>
<dbReference type="PANTHER" id="PTHR34475">
    <property type="match status" value="1"/>
</dbReference>
<dbReference type="CDD" id="cd00093">
    <property type="entry name" value="HTH_XRE"/>
    <property type="match status" value="1"/>
</dbReference>
<reference evidence="3" key="1">
    <citation type="journal article" date="2014" name="Int. J. Syst. Evol. Microbiol.">
        <title>Complete genome sequence of Corynebacterium casei LMG S-19264T (=DSM 44701T), isolated from a smear-ripened cheese.</title>
        <authorList>
            <consortium name="US DOE Joint Genome Institute (JGI-PGF)"/>
            <person name="Walter F."/>
            <person name="Albersmeier A."/>
            <person name="Kalinowski J."/>
            <person name="Ruckert C."/>
        </authorList>
    </citation>
    <scope>NUCLEOTIDE SEQUENCE</scope>
    <source>
        <strain evidence="3">VKM B-1513</strain>
    </source>
</reference>